<dbReference type="FunFam" id="3.20.20.80:FF:000013">
    <property type="entry name" value="lactase-phlorizin hydrolase"/>
    <property type="match status" value="1"/>
</dbReference>
<sequence>MNHLTLIGLVLVLLASKCTPTRIPKYFKFGTATSAYQVEGGWNASGKGESIWDHFTHNYPKGVVDRSNGDIACDTYHKWREDVQILKGIGVDYHRFSISWTRILPDGFARRINPEGVRFYNDFINELVNNNIEPMVTLYHWDLPQTLQDLGGWTNPDIAIYFEEYAKIVFELFGDRVKRWITLNEPLSFCEITYGYGFGAPHVSSPGIGVYLCGRTALLAHARAYHAYEREFRKTQGGKVGITIDGIWAEPMTNSTEDIEAAEREIEMTFGWWVNPIFSDTGDYPAVMKQRVEERSRLENYTISRLPEFLASEIDMIKGSADFLGLNHYRTWLVGVNESPIDGKPSFQKDKGTQMHQDPNWKPSPQIVPWGLRKLLNWIKKKYHNPLVYITENGYLDFSGTLNDTNRVTFIKVFIDAVMDAVEKDDCNVQRYTYWSILDDMEWSLGYTAKFGLYHVDFKSPNRTRTPKISAEAFKNLIKRRQL</sequence>
<evidence type="ECO:0000256" key="5">
    <source>
        <dbReference type="ARBA" id="ARBA00023295"/>
    </source>
</evidence>
<evidence type="ECO:0000256" key="4">
    <source>
        <dbReference type="ARBA" id="ARBA00023180"/>
    </source>
</evidence>
<dbReference type="InterPro" id="IPR017853">
    <property type="entry name" value="GH"/>
</dbReference>
<reference evidence="8 9" key="1">
    <citation type="submission" date="2019-01" db="EMBL/GenBank/DDBJ databases">
        <authorList>
            <person name="Sayadi A."/>
        </authorList>
    </citation>
    <scope>NUCLEOTIDE SEQUENCE [LARGE SCALE GENOMIC DNA]</scope>
</reference>
<feature type="chain" id="PRO_5024998084" evidence="7">
    <location>
        <begin position="21"/>
        <end position="483"/>
    </location>
</feature>
<evidence type="ECO:0000313" key="8">
    <source>
        <dbReference type="EMBL" id="VEN59591.1"/>
    </source>
</evidence>
<evidence type="ECO:0000256" key="2">
    <source>
        <dbReference type="ARBA" id="ARBA00011738"/>
    </source>
</evidence>
<keyword evidence="7" id="KW-0732">Signal</keyword>
<dbReference type="PRINTS" id="PR00131">
    <property type="entry name" value="GLHYDRLASE1"/>
</dbReference>
<dbReference type="AlphaFoldDB" id="A0A653DHA8"/>
<comment type="similarity">
    <text evidence="1 6">Belongs to the glycosyl hydrolase 1 family.</text>
</comment>
<dbReference type="GO" id="GO:0005975">
    <property type="term" value="P:carbohydrate metabolic process"/>
    <property type="evidence" value="ECO:0007669"/>
    <property type="project" value="InterPro"/>
</dbReference>
<dbReference type="Gene3D" id="3.20.20.80">
    <property type="entry name" value="Glycosidases"/>
    <property type="match status" value="1"/>
</dbReference>
<dbReference type="InterPro" id="IPR033132">
    <property type="entry name" value="GH_1_N_CS"/>
</dbReference>
<dbReference type="PANTHER" id="PTHR10353:SF36">
    <property type="entry name" value="LP05116P"/>
    <property type="match status" value="1"/>
</dbReference>
<dbReference type="OrthoDB" id="65569at2759"/>
<evidence type="ECO:0000256" key="7">
    <source>
        <dbReference type="SAM" id="SignalP"/>
    </source>
</evidence>
<name>A0A653DHA8_CALMS</name>
<comment type="subunit">
    <text evidence="2">Homodimer.</text>
</comment>
<keyword evidence="5" id="KW-0326">Glycosidase</keyword>
<dbReference type="InterPro" id="IPR001360">
    <property type="entry name" value="Glyco_hydro_1"/>
</dbReference>
<organism evidence="8 9">
    <name type="scientific">Callosobruchus maculatus</name>
    <name type="common">Southern cowpea weevil</name>
    <name type="synonym">Pulse bruchid</name>
    <dbReference type="NCBI Taxonomy" id="64391"/>
    <lineage>
        <taxon>Eukaryota</taxon>
        <taxon>Metazoa</taxon>
        <taxon>Ecdysozoa</taxon>
        <taxon>Arthropoda</taxon>
        <taxon>Hexapoda</taxon>
        <taxon>Insecta</taxon>
        <taxon>Pterygota</taxon>
        <taxon>Neoptera</taxon>
        <taxon>Endopterygota</taxon>
        <taxon>Coleoptera</taxon>
        <taxon>Polyphaga</taxon>
        <taxon>Cucujiformia</taxon>
        <taxon>Chrysomeloidea</taxon>
        <taxon>Chrysomelidae</taxon>
        <taxon>Bruchinae</taxon>
        <taxon>Bruchini</taxon>
        <taxon>Callosobruchus</taxon>
    </lineage>
</organism>
<evidence type="ECO:0000313" key="9">
    <source>
        <dbReference type="Proteomes" id="UP000410492"/>
    </source>
</evidence>
<proteinExistence type="inferred from homology"/>
<keyword evidence="3" id="KW-0378">Hydrolase</keyword>
<dbReference type="GO" id="GO:0008422">
    <property type="term" value="F:beta-glucosidase activity"/>
    <property type="evidence" value="ECO:0007669"/>
    <property type="project" value="TreeGrafter"/>
</dbReference>
<keyword evidence="4" id="KW-0325">Glycoprotein</keyword>
<dbReference type="PANTHER" id="PTHR10353">
    <property type="entry name" value="GLYCOSYL HYDROLASE"/>
    <property type="match status" value="1"/>
</dbReference>
<dbReference type="SUPFAM" id="SSF51445">
    <property type="entry name" value="(Trans)glycosidases"/>
    <property type="match status" value="1"/>
</dbReference>
<dbReference type="Pfam" id="PF00232">
    <property type="entry name" value="Glyco_hydro_1"/>
    <property type="match status" value="1"/>
</dbReference>
<dbReference type="Proteomes" id="UP000410492">
    <property type="component" value="Unassembled WGS sequence"/>
</dbReference>
<keyword evidence="9" id="KW-1185">Reference proteome</keyword>
<evidence type="ECO:0000256" key="6">
    <source>
        <dbReference type="RuleBase" id="RU003690"/>
    </source>
</evidence>
<dbReference type="EMBL" id="CAACVG010012074">
    <property type="protein sequence ID" value="VEN59591.1"/>
    <property type="molecule type" value="Genomic_DNA"/>
</dbReference>
<dbReference type="PROSITE" id="PS00653">
    <property type="entry name" value="GLYCOSYL_HYDROL_F1_2"/>
    <property type="match status" value="1"/>
</dbReference>
<evidence type="ECO:0000256" key="3">
    <source>
        <dbReference type="ARBA" id="ARBA00022801"/>
    </source>
</evidence>
<gene>
    <name evidence="8" type="ORF">CALMAC_LOCUS17556</name>
</gene>
<protein>
    <submittedName>
        <fullName evidence="8">Uncharacterized protein</fullName>
    </submittedName>
</protein>
<accession>A0A653DHA8</accession>
<feature type="signal peptide" evidence="7">
    <location>
        <begin position="1"/>
        <end position="20"/>
    </location>
</feature>
<evidence type="ECO:0000256" key="1">
    <source>
        <dbReference type="ARBA" id="ARBA00010838"/>
    </source>
</evidence>